<dbReference type="PANTHER" id="PTHR34202:SF1">
    <property type="entry name" value="UPF0548 PROTEIN"/>
    <property type="match status" value="1"/>
</dbReference>
<dbReference type="PIRSF" id="PIRSF010260">
    <property type="entry name" value="UCP010260"/>
    <property type="match status" value="1"/>
</dbReference>
<dbReference type="AlphaFoldDB" id="A0A1R1L7T0"/>
<evidence type="ECO:0000259" key="1">
    <source>
        <dbReference type="Pfam" id="PF09348"/>
    </source>
</evidence>
<organism evidence="2 3">
    <name type="scientific">Tersicoccus phoenicis</name>
    <dbReference type="NCBI Taxonomy" id="554083"/>
    <lineage>
        <taxon>Bacteria</taxon>
        <taxon>Bacillati</taxon>
        <taxon>Actinomycetota</taxon>
        <taxon>Actinomycetes</taxon>
        <taxon>Micrococcales</taxon>
        <taxon>Micrococcaceae</taxon>
        <taxon>Tersicoccus</taxon>
    </lineage>
</organism>
<dbReference type="Pfam" id="PF09348">
    <property type="entry name" value="DUF1990"/>
    <property type="match status" value="1"/>
</dbReference>
<dbReference type="InterPro" id="IPR018960">
    <property type="entry name" value="DUF1990"/>
</dbReference>
<evidence type="ECO:0000313" key="3">
    <source>
        <dbReference type="Proteomes" id="UP000187085"/>
    </source>
</evidence>
<comment type="caution">
    <text evidence="2">The sequence shown here is derived from an EMBL/GenBank/DDBJ whole genome shotgun (WGS) entry which is preliminary data.</text>
</comment>
<dbReference type="PANTHER" id="PTHR34202">
    <property type="entry name" value="UPF0548 PROTEIN"/>
    <property type="match status" value="1"/>
</dbReference>
<gene>
    <name evidence="2" type="ORF">BKD30_11845</name>
</gene>
<protein>
    <recommendedName>
        <fullName evidence="1">DUF1990 domain-containing protein</fullName>
    </recommendedName>
</protein>
<reference evidence="2 3" key="1">
    <citation type="submission" date="2016-12" db="EMBL/GenBank/DDBJ databases">
        <title>Draft genome of Tersicoccus phoenicis 1P05MA.</title>
        <authorList>
            <person name="Nakajima Y."/>
            <person name="Yoshizawa S."/>
            <person name="Nakamura K."/>
            <person name="Ogura Y."/>
            <person name="Hayashi T."/>
            <person name="Kogure K."/>
        </authorList>
    </citation>
    <scope>NUCLEOTIDE SEQUENCE [LARGE SCALE GENOMIC DNA]</scope>
    <source>
        <strain evidence="2 3">1p05MA</strain>
    </source>
</reference>
<evidence type="ECO:0000313" key="2">
    <source>
        <dbReference type="EMBL" id="OMH23594.1"/>
    </source>
</evidence>
<name>A0A1R1L7T0_9MICC</name>
<dbReference type="Proteomes" id="UP000187085">
    <property type="component" value="Unassembled WGS sequence"/>
</dbReference>
<accession>A0A1R1L7T0</accession>
<keyword evidence="3" id="KW-1185">Reference proteome</keyword>
<proteinExistence type="predicted"/>
<dbReference type="STRING" id="554083.BKD30_11845"/>
<dbReference type="InterPro" id="IPR014457">
    <property type="entry name" value="UCP010260"/>
</dbReference>
<feature type="domain" description="DUF1990" evidence="1">
    <location>
        <begin position="13"/>
        <end position="198"/>
    </location>
</feature>
<dbReference type="EMBL" id="MRDE01000072">
    <property type="protein sequence ID" value="OMH23594.1"/>
    <property type="molecule type" value="Genomic_DNA"/>
</dbReference>
<sequence length="218" mass="23238">MTVPPAAVARGLTYHQVGWTAAGWWPPGYRWTNRRGVVGHGEHAFERLGTAIAHWEILSGAGLSVDADDDVARPGAQVRSTVSAATLLGADAVARVPVFLRGLLCAGLTAPCRVVWVAPATVVSPLAGRTPVATSGFGYGTLPGHPERGEEAFLAHLYDDGDVEFEVRAFSRPATAVFTLGAPIGRRLQRFITDRYVDAARAVVTAERDQTVAGRSRR</sequence>